<evidence type="ECO:0000313" key="1">
    <source>
        <dbReference type="EMBL" id="RXR20947.1"/>
    </source>
</evidence>
<name>A0A4Q1K5P7_9FLAO</name>
<reference evidence="2" key="1">
    <citation type="submission" date="2019-01" db="EMBL/GenBank/DDBJ databases">
        <title>Cytophagaceae bacterium strain CAR-16.</title>
        <authorList>
            <person name="Chen W.-M."/>
        </authorList>
    </citation>
    <scope>NUCLEOTIDE SEQUENCE [LARGE SCALE GENOMIC DNA]</scope>
    <source>
        <strain evidence="2">LLJ-11</strain>
    </source>
</reference>
<dbReference type="Proteomes" id="UP000290283">
    <property type="component" value="Unassembled WGS sequence"/>
</dbReference>
<dbReference type="RefSeq" id="WP_129434310.1">
    <property type="nucleotide sequence ID" value="NZ_SBKO01000001.1"/>
</dbReference>
<proteinExistence type="predicted"/>
<protein>
    <recommendedName>
        <fullName evidence="3">TraB/GumN family protein</fullName>
    </recommendedName>
</protein>
<sequence length="255" mass="29682">MRKTVILITSMFLFTSCKSYLLNEFFEQNGIYQKNVKTEKLIGNNEIVFVPIHHLGTHSFYNDVKNKVDSLKNLDYKIFYEMVLTEHAKSSDTTKQKIIDTTMMLKFRKSFGLKGLSKSGASNYKEFFEGRGLKLKKILIPQPKLSALGLKGSQCENVDATTEELIKAYELKYGKIILEEYDLKTNLFDAYDRNKCKYKIDKKIFEEFIVNYRNNIVLSKIKQNKSLKIAIVYGKNHFIGIKDQLQKIGYKMIEN</sequence>
<dbReference type="OrthoDB" id="700091at2"/>
<dbReference type="AlphaFoldDB" id="A0A4Q1K5P7"/>
<comment type="caution">
    <text evidence="1">The sequence shown here is derived from an EMBL/GenBank/DDBJ whole genome shotgun (WGS) entry which is preliminary data.</text>
</comment>
<evidence type="ECO:0000313" key="2">
    <source>
        <dbReference type="Proteomes" id="UP000290283"/>
    </source>
</evidence>
<dbReference type="PROSITE" id="PS51257">
    <property type="entry name" value="PROKAR_LIPOPROTEIN"/>
    <property type="match status" value="1"/>
</dbReference>
<evidence type="ECO:0008006" key="3">
    <source>
        <dbReference type="Google" id="ProtNLM"/>
    </source>
</evidence>
<dbReference type="EMBL" id="SBKO01000001">
    <property type="protein sequence ID" value="RXR20947.1"/>
    <property type="molecule type" value="Genomic_DNA"/>
</dbReference>
<organism evidence="1 2">
    <name type="scientific">Flavobacterium amnicola</name>
    <dbReference type="NCBI Taxonomy" id="2506422"/>
    <lineage>
        <taxon>Bacteria</taxon>
        <taxon>Pseudomonadati</taxon>
        <taxon>Bacteroidota</taxon>
        <taxon>Flavobacteriia</taxon>
        <taxon>Flavobacteriales</taxon>
        <taxon>Flavobacteriaceae</taxon>
        <taxon>Flavobacterium</taxon>
    </lineage>
</organism>
<keyword evidence="2" id="KW-1185">Reference proteome</keyword>
<accession>A0A4Q1K5P7</accession>
<gene>
    <name evidence="1" type="ORF">EQG63_03140</name>
</gene>